<organism evidence="1 2">
    <name type="scientific">Streptomyces caviscabies</name>
    <dbReference type="NCBI Taxonomy" id="90079"/>
    <lineage>
        <taxon>Bacteria</taxon>
        <taxon>Bacillati</taxon>
        <taxon>Actinomycetota</taxon>
        <taxon>Actinomycetes</taxon>
        <taxon>Kitasatosporales</taxon>
        <taxon>Streptomycetaceae</taxon>
        <taxon>Streptomyces</taxon>
    </lineage>
</organism>
<keyword evidence="2" id="KW-1185">Reference proteome</keyword>
<evidence type="ECO:0008006" key="3">
    <source>
        <dbReference type="Google" id="ProtNLM"/>
    </source>
</evidence>
<accession>A0ABW2MLZ7</accession>
<reference evidence="2" key="1">
    <citation type="journal article" date="2019" name="Int. J. Syst. Evol. Microbiol.">
        <title>The Global Catalogue of Microorganisms (GCM) 10K type strain sequencing project: providing services to taxonomists for standard genome sequencing and annotation.</title>
        <authorList>
            <consortium name="The Broad Institute Genomics Platform"/>
            <consortium name="The Broad Institute Genome Sequencing Center for Infectious Disease"/>
            <person name="Wu L."/>
            <person name="Ma J."/>
        </authorList>
    </citation>
    <scope>NUCLEOTIDE SEQUENCE [LARGE SCALE GENOMIC DNA]</scope>
    <source>
        <strain evidence="2">ICMP 19430</strain>
    </source>
</reference>
<dbReference type="RefSeq" id="WP_218784289.1">
    <property type="nucleotide sequence ID" value="NZ_JBHTCK010000009.1"/>
</dbReference>
<proteinExistence type="predicted"/>
<name>A0ABW2MLZ7_9ACTN</name>
<gene>
    <name evidence="1" type="ORF">ACFQW9_27980</name>
</gene>
<dbReference type="Proteomes" id="UP001596509">
    <property type="component" value="Unassembled WGS sequence"/>
</dbReference>
<protein>
    <recommendedName>
        <fullName evidence="3">Secreted protein</fullName>
    </recommendedName>
</protein>
<dbReference type="EMBL" id="JBHTCK010000009">
    <property type="protein sequence ID" value="MFC7354497.1"/>
    <property type="molecule type" value="Genomic_DNA"/>
</dbReference>
<sequence length="234" mass="26485">MTILAELTPLAAVTAAGISSVYVFRNGRRTDTANWHSKTSDRKFEAMEAFLAVVEEMEKKARTFKHPAAAYEEFETAHRRLRLTGAPDGVAKASDLVVEAVSDVQETWAKVWLGADAFAELHRMGVAHEDEDEWTSESWALDKVTRLHQEQKKAFENGGPEPDTVAARKALEHRDEDFVPMSHERIDALLVSEAERRRLRKEHRNAVDALQETADEFVNSVNTWMNSSPDRRGR</sequence>
<evidence type="ECO:0000313" key="2">
    <source>
        <dbReference type="Proteomes" id="UP001596509"/>
    </source>
</evidence>
<evidence type="ECO:0000313" key="1">
    <source>
        <dbReference type="EMBL" id="MFC7354497.1"/>
    </source>
</evidence>
<comment type="caution">
    <text evidence="1">The sequence shown here is derived from an EMBL/GenBank/DDBJ whole genome shotgun (WGS) entry which is preliminary data.</text>
</comment>